<proteinExistence type="predicted"/>
<protein>
    <submittedName>
        <fullName evidence="2">Uncharacterized protein</fullName>
    </submittedName>
</protein>
<gene>
    <name evidence="2" type="ORF">PCOR1329_LOCUS21307</name>
</gene>
<organism evidence="2 3">
    <name type="scientific">Prorocentrum cordatum</name>
    <dbReference type="NCBI Taxonomy" id="2364126"/>
    <lineage>
        <taxon>Eukaryota</taxon>
        <taxon>Sar</taxon>
        <taxon>Alveolata</taxon>
        <taxon>Dinophyceae</taxon>
        <taxon>Prorocentrales</taxon>
        <taxon>Prorocentraceae</taxon>
        <taxon>Prorocentrum</taxon>
    </lineage>
</organism>
<dbReference type="Proteomes" id="UP001189429">
    <property type="component" value="Unassembled WGS sequence"/>
</dbReference>
<accession>A0ABN9RME5</accession>
<name>A0ABN9RME5_9DINO</name>
<reference evidence="2" key="1">
    <citation type="submission" date="2023-10" db="EMBL/GenBank/DDBJ databases">
        <authorList>
            <person name="Chen Y."/>
            <person name="Shah S."/>
            <person name="Dougan E. K."/>
            <person name="Thang M."/>
            <person name="Chan C."/>
        </authorList>
    </citation>
    <scope>NUCLEOTIDE SEQUENCE [LARGE SCALE GENOMIC DNA]</scope>
</reference>
<feature type="compositionally biased region" description="Polar residues" evidence="1">
    <location>
        <begin position="32"/>
        <end position="48"/>
    </location>
</feature>
<feature type="region of interest" description="Disordered" evidence="1">
    <location>
        <begin position="1"/>
        <end position="49"/>
    </location>
</feature>
<sequence>MSTETISTFRQHIRSRTRTSSTTQRSSKKTTEFISQHVQLSTSSTSTRPPIVRNITRSTAFISRYMLYTTISFRTSPTTVGNIMSATMNISKYMLFTPSFMTSSPLVRNIKSAQHAITLGMVNEPLQEIVRIIIRTLIATSMLIAVRSFGASTKNMRSPLWILVSSRTI</sequence>
<evidence type="ECO:0000256" key="1">
    <source>
        <dbReference type="SAM" id="MobiDB-lite"/>
    </source>
</evidence>
<evidence type="ECO:0000313" key="2">
    <source>
        <dbReference type="EMBL" id="CAK0819280.1"/>
    </source>
</evidence>
<evidence type="ECO:0000313" key="3">
    <source>
        <dbReference type="Proteomes" id="UP001189429"/>
    </source>
</evidence>
<comment type="caution">
    <text evidence="2">The sequence shown here is derived from an EMBL/GenBank/DDBJ whole genome shotgun (WGS) entry which is preliminary data.</text>
</comment>
<feature type="compositionally biased region" description="Polar residues" evidence="1">
    <location>
        <begin position="1"/>
        <end position="10"/>
    </location>
</feature>
<dbReference type="EMBL" id="CAUYUJ010007001">
    <property type="protein sequence ID" value="CAK0819280.1"/>
    <property type="molecule type" value="Genomic_DNA"/>
</dbReference>
<keyword evidence="3" id="KW-1185">Reference proteome</keyword>